<dbReference type="GO" id="GO:0003723">
    <property type="term" value="F:RNA binding"/>
    <property type="evidence" value="ECO:0007669"/>
    <property type="project" value="UniProtKB-KW"/>
</dbReference>
<accession>A0A644WSM7</accession>
<dbReference type="InterPro" id="IPR011530">
    <property type="entry name" value="rRNA_adenine_dimethylase"/>
</dbReference>
<evidence type="ECO:0000256" key="4">
    <source>
        <dbReference type="ARBA" id="ARBA00022679"/>
    </source>
</evidence>
<dbReference type="NCBIfam" id="TIGR00755">
    <property type="entry name" value="ksgA"/>
    <property type="match status" value="1"/>
</dbReference>
<dbReference type="EMBL" id="VSSQ01001278">
    <property type="protein sequence ID" value="MPM06915.1"/>
    <property type="molecule type" value="Genomic_DNA"/>
</dbReference>
<evidence type="ECO:0000256" key="6">
    <source>
        <dbReference type="ARBA" id="ARBA00022884"/>
    </source>
</evidence>
<keyword evidence="3 8" id="KW-0489">Methyltransferase</keyword>
<comment type="caution">
    <text evidence="8">The sequence shown here is derived from an EMBL/GenBank/DDBJ whole genome shotgun (WGS) entry which is preliminary data.</text>
</comment>
<dbReference type="GO" id="GO:0052908">
    <property type="term" value="F:16S rRNA (adenine(1518)-N(6)/adenine(1519)-N(6))-dimethyltransferase activity"/>
    <property type="evidence" value="ECO:0007669"/>
    <property type="project" value="UniProtKB-EC"/>
</dbReference>
<dbReference type="Gene3D" id="3.40.50.150">
    <property type="entry name" value="Vaccinia Virus protein VP39"/>
    <property type="match status" value="1"/>
</dbReference>
<keyword evidence="2" id="KW-0698">rRNA processing</keyword>
<dbReference type="Gene3D" id="1.10.8.100">
    <property type="entry name" value="Ribosomal RNA adenine dimethylase-like, domain 2"/>
    <property type="match status" value="1"/>
</dbReference>
<dbReference type="InterPro" id="IPR020596">
    <property type="entry name" value="rRNA_Ade_Mease_Trfase_CS"/>
</dbReference>
<keyword evidence="5" id="KW-0949">S-adenosyl-L-methionine</keyword>
<dbReference type="InterPro" id="IPR029063">
    <property type="entry name" value="SAM-dependent_MTases_sf"/>
</dbReference>
<dbReference type="InterPro" id="IPR001737">
    <property type="entry name" value="KsgA/Erm"/>
</dbReference>
<protein>
    <submittedName>
        <fullName evidence="8">Ribosomal RNA small subunit methyltransferase A</fullName>
        <ecNumber evidence="8">2.1.1.182</ecNumber>
    </submittedName>
</protein>
<proteinExistence type="inferred from homology"/>
<dbReference type="PROSITE" id="PS51689">
    <property type="entry name" value="SAM_RNA_A_N6_MT"/>
    <property type="match status" value="1"/>
</dbReference>
<dbReference type="EC" id="2.1.1.182" evidence="8"/>
<dbReference type="PANTHER" id="PTHR11727:SF7">
    <property type="entry name" value="DIMETHYLADENOSINE TRANSFERASE-RELATED"/>
    <property type="match status" value="1"/>
</dbReference>
<evidence type="ECO:0000256" key="2">
    <source>
        <dbReference type="ARBA" id="ARBA00022552"/>
    </source>
</evidence>
<evidence type="ECO:0000259" key="7">
    <source>
        <dbReference type="SMART" id="SM00650"/>
    </source>
</evidence>
<dbReference type="SMART" id="SM00650">
    <property type="entry name" value="rADc"/>
    <property type="match status" value="1"/>
</dbReference>
<reference evidence="8" key="1">
    <citation type="submission" date="2019-08" db="EMBL/GenBank/DDBJ databases">
        <authorList>
            <person name="Kucharzyk K."/>
            <person name="Murdoch R.W."/>
            <person name="Higgins S."/>
            <person name="Loffler F."/>
        </authorList>
    </citation>
    <scope>NUCLEOTIDE SEQUENCE</scope>
</reference>
<sequence>MLPVRPKKSLGQHFLNDQNIARKIAGSLQCAGSDSVVIEIGPGSGFMTQFLIDNPYRLFVIETDGESVEYLNQRFPQLHENIIYRDVLSVSLSEYSDKPVSVIGNMPYNISGPLLFMALEQRGMINEWIGMLQKEVADRIVAKPSTKAYGILSVLLQAYFDTELLFNVPPSVFIPPPKVNSAVIRMTPKSSDVPACEYGKLKMLVKTSFNQRRKTMRNSLKNVFSQEILSQPVFSKRPEELSWREFEALTLL</sequence>
<dbReference type="PANTHER" id="PTHR11727">
    <property type="entry name" value="DIMETHYLADENOSINE TRANSFERASE"/>
    <property type="match status" value="1"/>
</dbReference>
<organism evidence="8">
    <name type="scientific">bioreactor metagenome</name>
    <dbReference type="NCBI Taxonomy" id="1076179"/>
    <lineage>
        <taxon>unclassified sequences</taxon>
        <taxon>metagenomes</taxon>
        <taxon>ecological metagenomes</taxon>
    </lineage>
</organism>
<evidence type="ECO:0000313" key="8">
    <source>
        <dbReference type="EMBL" id="MPM06915.1"/>
    </source>
</evidence>
<keyword evidence="1" id="KW-0963">Cytoplasm</keyword>
<dbReference type="AlphaFoldDB" id="A0A644WSM7"/>
<feature type="domain" description="Ribosomal RNA adenine methylase transferase N-terminal" evidence="7">
    <location>
        <begin position="20"/>
        <end position="190"/>
    </location>
</feature>
<dbReference type="InterPro" id="IPR023165">
    <property type="entry name" value="rRNA_Ade_diMease-like_C"/>
</dbReference>
<keyword evidence="4 8" id="KW-0808">Transferase</keyword>
<dbReference type="InterPro" id="IPR020598">
    <property type="entry name" value="rRNA_Ade_methylase_Trfase_N"/>
</dbReference>
<gene>
    <name evidence="8" type="primary">rsmA_18</name>
    <name evidence="8" type="ORF">SDC9_53218</name>
</gene>
<dbReference type="SUPFAM" id="SSF53335">
    <property type="entry name" value="S-adenosyl-L-methionine-dependent methyltransferases"/>
    <property type="match status" value="1"/>
</dbReference>
<evidence type="ECO:0000256" key="5">
    <source>
        <dbReference type="ARBA" id="ARBA00022691"/>
    </source>
</evidence>
<name>A0A644WSM7_9ZZZZ</name>
<dbReference type="GO" id="GO:0005829">
    <property type="term" value="C:cytosol"/>
    <property type="evidence" value="ECO:0007669"/>
    <property type="project" value="TreeGrafter"/>
</dbReference>
<dbReference type="HAMAP" id="MF_00607">
    <property type="entry name" value="16SrRNA_methyltr_A"/>
    <property type="match status" value="1"/>
</dbReference>
<dbReference type="Pfam" id="PF00398">
    <property type="entry name" value="RrnaAD"/>
    <property type="match status" value="1"/>
</dbReference>
<keyword evidence="6" id="KW-0694">RNA-binding</keyword>
<evidence type="ECO:0000256" key="3">
    <source>
        <dbReference type="ARBA" id="ARBA00022603"/>
    </source>
</evidence>
<evidence type="ECO:0000256" key="1">
    <source>
        <dbReference type="ARBA" id="ARBA00022490"/>
    </source>
</evidence>
<dbReference type="PROSITE" id="PS01131">
    <property type="entry name" value="RRNA_A_DIMETH"/>
    <property type="match status" value="1"/>
</dbReference>